<proteinExistence type="predicted"/>
<evidence type="ECO:0000313" key="2">
    <source>
        <dbReference type="Proteomes" id="UP000299102"/>
    </source>
</evidence>
<evidence type="ECO:0008006" key="3">
    <source>
        <dbReference type="Google" id="ProtNLM"/>
    </source>
</evidence>
<accession>A0A4C1VNY0</accession>
<dbReference type="AlphaFoldDB" id="A0A4C1VNY0"/>
<gene>
    <name evidence="1" type="ORF">EVAR_87069_1</name>
</gene>
<keyword evidence="2" id="KW-1185">Reference proteome</keyword>
<reference evidence="1 2" key="1">
    <citation type="journal article" date="2019" name="Commun. Biol.">
        <title>The bagworm genome reveals a unique fibroin gene that provides high tensile strength.</title>
        <authorList>
            <person name="Kono N."/>
            <person name="Nakamura H."/>
            <person name="Ohtoshi R."/>
            <person name="Tomita M."/>
            <person name="Numata K."/>
            <person name="Arakawa K."/>
        </authorList>
    </citation>
    <scope>NUCLEOTIDE SEQUENCE [LARGE SCALE GENOMIC DNA]</scope>
</reference>
<organism evidence="1 2">
    <name type="scientific">Eumeta variegata</name>
    <name type="common">Bagworm moth</name>
    <name type="synonym">Eumeta japonica</name>
    <dbReference type="NCBI Taxonomy" id="151549"/>
    <lineage>
        <taxon>Eukaryota</taxon>
        <taxon>Metazoa</taxon>
        <taxon>Ecdysozoa</taxon>
        <taxon>Arthropoda</taxon>
        <taxon>Hexapoda</taxon>
        <taxon>Insecta</taxon>
        <taxon>Pterygota</taxon>
        <taxon>Neoptera</taxon>
        <taxon>Endopterygota</taxon>
        <taxon>Lepidoptera</taxon>
        <taxon>Glossata</taxon>
        <taxon>Ditrysia</taxon>
        <taxon>Tineoidea</taxon>
        <taxon>Psychidae</taxon>
        <taxon>Oiketicinae</taxon>
        <taxon>Eumeta</taxon>
    </lineage>
</organism>
<dbReference type="EMBL" id="BGZK01000388">
    <property type="protein sequence ID" value="GBP40808.1"/>
    <property type="molecule type" value="Genomic_DNA"/>
</dbReference>
<comment type="caution">
    <text evidence="1">The sequence shown here is derived from an EMBL/GenBank/DDBJ whole genome shotgun (WGS) entry which is preliminary data.</text>
</comment>
<sequence length="211" mass="23668">MNKCLELRYIFRTWKVAALEVIPKPPGEDDYTCPKSYQPISLLPVQDEMPSKCPFQHGVGVTSGSGGSIAGPTFGNLILDSLLRELGELAIYVQAFANDVVFMLFRQSTSSVEEDGNRALAYVHCWRVKNKLKFAPSKTKSMVLTRKLKCDDPVVHKNGNWSDPSDAWSKFGGREDHIYHRDGAYSAVHFVHLGTGDREDQYAKDVRRCPS</sequence>
<protein>
    <recommendedName>
        <fullName evidence="3">Reverse transcriptase domain-containing protein</fullName>
    </recommendedName>
</protein>
<evidence type="ECO:0000313" key="1">
    <source>
        <dbReference type="EMBL" id="GBP40808.1"/>
    </source>
</evidence>
<dbReference type="Proteomes" id="UP000299102">
    <property type="component" value="Unassembled WGS sequence"/>
</dbReference>
<dbReference type="OrthoDB" id="8054392at2759"/>
<name>A0A4C1VNY0_EUMVA</name>